<dbReference type="KEGG" id="sus:Acid_2549"/>
<sequence length="365" mass="41449">MHFESEPYSEIWEPDLARASTIPSAWYTDPATLERERRDVFGRTWQAVGLAASVDRPGTYFAADIAGEPVLVTRDAEGTLRAFSNVCRHRGSELCSGQGAGAVIRCPYHGWTYQLDGRLHGAPEFEGVENWDRAAVRLPEFRVELWGPYLFVNMDPAAPPLADVMGAIPREVAEIGCPIDSLRHAYRRDYVIECNWKVYVDNYLEGYHLPAAHPSLFRELDYAGYRVETFAQYSSQIAPIRAAASGEARRYEFGDNSNRALYYWIFPNIMLNVYPDNLSANFIVPLGPEKTLTIFEWFSYGEAGVAQQTIDFSDEIQQEDIRICESVQRGLRSRHYDRGRFSVKRENGVHHFHGLLAARLKTIAP</sequence>
<evidence type="ECO:0000256" key="3">
    <source>
        <dbReference type="ARBA" id="ARBA00022723"/>
    </source>
</evidence>
<dbReference type="GO" id="GO:0005506">
    <property type="term" value="F:iron ion binding"/>
    <property type="evidence" value="ECO:0007669"/>
    <property type="project" value="InterPro"/>
</dbReference>
<dbReference type="InterPro" id="IPR015879">
    <property type="entry name" value="Ring_hydroxy_dOase_asu_C_dom"/>
</dbReference>
<comment type="cofactor">
    <cofactor evidence="1">
        <name>Fe cation</name>
        <dbReference type="ChEBI" id="CHEBI:24875"/>
    </cofactor>
</comment>
<dbReference type="OrthoDB" id="9800776at2"/>
<evidence type="ECO:0000256" key="5">
    <source>
        <dbReference type="ARBA" id="ARBA00023004"/>
    </source>
</evidence>
<dbReference type="PRINTS" id="PR00090">
    <property type="entry name" value="RNGDIOXGNASE"/>
</dbReference>
<dbReference type="PANTHER" id="PTHR43756">
    <property type="entry name" value="CHOLINE MONOOXYGENASE, CHLOROPLASTIC"/>
    <property type="match status" value="1"/>
</dbReference>
<feature type="domain" description="Rieske" evidence="8">
    <location>
        <begin position="45"/>
        <end position="152"/>
    </location>
</feature>
<dbReference type="HOGENOM" id="CLU_026244_3_0_0"/>
<organism evidence="9">
    <name type="scientific">Solibacter usitatus (strain Ellin6076)</name>
    <dbReference type="NCBI Taxonomy" id="234267"/>
    <lineage>
        <taxon>Bacteria</taxon>
        <taxon>Pseudomonadati</taxon>
        <taxon>Acidobacteriota</taxon>
        <taxon>Terriglobia</taxon>
        <taxon>Bryobacterales</taxon>
        <taxon>Solibacteraceae</taxon>
        <taxon>Candidatus Solibacter</taxon>
    </lineage>
</organism>
<dbReference type="Pfam" id="PF00848">
    <property type="entry name" value="Ring_hydroxyl_A"/>
    <property type="match status" value="1"/>
</dbReference>
<keyword evidence="4" id="KW-0560">Oxidoreductase</keyword>
<evidence type="ECO:0000313" key="9">
    <source>
        <dbReference type="EMBL" id="ABJ83538.1"/>
    </source>
</evidence>
<dbReference type="PROSITE" id="PS51296">
    <property type="entry name" value="RIESKE"/>
    <property type="match status" value="1"/>
</dbReference>
<dbReference type="InterPro" id="IPR017941">
    <property type="entry name" value="Rieske_2Fe-2S"/>
</dbReference>
<dbReference type="PROSITE" id="PS00570">
    <property type="entry name" value="RING_HYDROXYL_ALPHA"/>
    <property type="match status" value="1"/>
</dbReference>
<evidence type="ECO:0000256" key="2">
    <source>
        <dbReference type="ARBA" id="ARBA00022714"/>
    </source>
</evidence>
<evidence type="ECO:0000256" key="6">
    <source>
        <dbReference type="ARBA" id="ARBA00023014"/>
    </source>
</evidence>
<keyword evidence="3" id="KW-0479">Metal-binding</keyword>
<dbReference type="AlphaFoldDB" id="Q024N8"/>
<reference evidence="9" key="1">
    <citation type="submission" date="2006-10" db="EMBL/GenBank/DDBJ databases">
        <title>Complete sequence of Solibacter usitatus Ellin6076.</title>
        <authorList>
            <consortium name="US DOE Joint Genome Institute"/>
            <person name="Copeland A."/>
            <person name="Lucas S."/>
            <person name="Lapidus A."/>
            <person name="Barry K."/>
            <person name="Detter J.C."/>
            <person name="Glavina del Rio T."/>
            <person name="Hammon N."/>
            <person name="Israni S."/>
            <person name="Dalin E."/>
            <person name="Tice H."/>
            <person name="Pitluck S."/>
            <person name="Thompson L.S."/>
            <person name="Brettin T."/>
            <person name="Bruce D."/>
            <person name="Han C."/>
            <person name="Tapia R."/>
            <person name="Gilna P."/>
            <person name="Schmutz J."/>
            <person name="Larimer F."/>
            <person name="Land M."/>
            <person name="Hauser L."/>
            <person name="Kyrpides N."/>
            <person name="Mikhailova N."/>
            <person name="Janssen P.H."/>
            <person name="Kuske C.R."/>
            <person name="Richardson P."/>
        </authorList>
    </citation>
    <scope>NUCLEOTIDE SEQUENCE</scope>
    <source>
        <strain evidence="9">Ellin6076</strain>
    </source>
</reference>
<dbReference type="EMBL" id="CP000473">
    <property type="protein sequence ID" value="ABJ83538.1"/>
    <property type="molecule type" value="Genomic_DNA"/>
</dbReference>
<dbReference type="CDD" id="cd03469">
    <property type="entry name" value="Rieske_RO_Alpha_N"/>
    <property type="match status" value="1"/>
</dbReference>
<dbReference type="InterPro" id="IPR015881">
    <property type="entry name" value="ARHD_Rieske_2Fe_2S"/>
</dbReference>
<dbReference type="GO" id="GO:0016491">
    <property type="term" value="F:oxidoreductase activity"/>
    <property type="evidence" value="ECO:0007669"/>
    <property type="project" value="UniProtKB-KW"/>
</dbReference>
<keyword evidence="5" id="KW-0408">Iron</keyword>
<dbReference type="SUPFAM" id="SSF55961">
    <property type="entry name" value="Bet v1-like"/>
    <property type="match status" value="1"/>
</dbReference>
<evidence type="ECO:0000256" key="4">
    <source>
        <dbReference type="ARBA" id="ARBA00023002"/>
    </source>
</evidence>
<dbReference type="PANTHER" id="PTHR43756:SF5">
    <property type="entry name" value="CHOLINE MONOOXYGENASE, CHLOROPLASTIC"/>
    <property type="match status" value="1"/>
</dbReference>
<dbReference type="Gene3D" id="3.90.380.10">
    <property type="entry name" value="Naphthalene 1,2-dioxygenase Alpha Subunit, Chain A, domain 1"/>
    <property type="match status" value="2"/>
</dbReference>
<protein>
    <submittedName>
        <fullName evidence="9">Rieske (2Fe-2S) domain protein</fullName>
    </submittedName>
</protein>
<name>Q024N8_SOLUE</name>
<evidence type="ECO:0000256" key="1">
    <source>
        <dbReference type="ARBA" id="ARBA00001962"/>
    </source>
</evidence>
<dbReference type="InterPro" id="IPR036922">
    <property type="entry name" value="Rieske_2Fe-2S_sf"/>
</dbReference>
<dbReference type="InParanoid" id="Q024N8"/>
<evidence type="ECO:0000259" key="8">
    <source>
        <dbReference type="PROSITE" id="PS51296"/>
    </source>
</evidence>
<dbReference type="SUPFAM" id="SSF50022">
    <property type="entry name" value="ISP domain"/>
    <property type="match status" value="1"/>
</dbReference>
<proteinExistence type="predicted"/>
<dbReference type="InterPro" id="IPR001663">
    <property type="entry name" value="Rng_hydr_dOase-A"/>
</dbReference>
<accession>Q024N8</accession>
<dbReference type="FunCoup" id="Q024N8">
    <property type="interactions" value="77"/>
</dbReference>
<dbReference type="Pfam" id="PF00355">
    <property type="entry name" value="Rieske"/>
    <property type="match status" value="1"/>
</dbReference>
<keyword evidence="6" id="KW-0411">Iron-sulfur</keyword>
<dbReference type="Gene3D" id="2.102.10.10">
    <property type="entry name" value="Rieske [2Fe-2S] iron-sulphur domain"/>
    <property type="match status" value="1"/>
</dbReference>
<keyword evidence="7" id="KW-0520">NAD</keyword>
<dbReference type="GO" id="GO:0051537">
    <property type="term" value="F:2 iron, 2 sulfur cluster binding"/>
    <property type="evidence" value="ECO:0007669"/>
    <property type="project" value="UniProtKB-KW"/>
</dbReference>
<gene>
    <name evidence="9" type="ordered locus">Acid_2549</name>
</gene>
<evidence type="ECO:0000256" key="7">
    <source>
        <dbReference type="ARBA" id="ARBA00023027"/>
    </source>
</evidence>
<keyword evidence="2" id="KW-0001">2Fe-2S</keyword>
<dbReference type="STRING" id="234267.Acid_2549"/>
<dbReference type="CDD" id="cd08883">
    <property type="entry name" value="RHO_alpha_C_CMO-like"/>
    <property type="match status" value="1"/>
</dbReference>
<dbReference type="eggNOG" id="COG4638">
    <property type="taxonomic scope" value="Bacteria"/>
</dbReference>